<dbReference type="Proteomes" id="UP000554235">
    <property type="component" value="Unassembled WGS sequence"/>
</dbReference>
<evidence type="ECO:0000313" key="2">
    <source>
        <dbReference type="EMBL" id="KAF4468243.1"/>
    </source>
</evidence>
<evidence type="ECO:0000313" key="3">
    <source>
        <dbReference type="Proteomes" id="UP000554235"/>
    </source>
</evidence>
<reference evidence="2 3" key="1">
    <citation type="submission" date="2020-01" db="EMBL/GenBank/DDBJ databases">
        <title>Identification and distribution of gene clusters putatively required for synthesis of sphingolipid metabolism inhibitors in phylogenetically diverse species of the filamentous fungus Fusarium.</title>
        <authorList>
            <person name="Kim H.-S."/>
            <person name="Busman M."/>
            <person name="Brown D.W."/>
            <person name="Divon H."/>
            <person name="Uhlig S."/>
            <person name="Proctor R.H."/>
        </authorList>
    </citation>
    <scope>NUCLEOTIDE SEQUENCE [LARGE SCALE GENOMIC DNA]</scope>
    <source>
        <strain evidence="2 3">NRRL 20459</strain>
    </source>
</reference>
<evidence type="ECO:0000256" key="1">
    <source>
        <dbReference type="SAM" id="MobiDB-lite"/>
    </source>
</evidence>
<protein>
    <submittedName>
        <fullName evidence="2">Uncharacterized protein</fullName>
    </submittedName>
</protein>
<dbReference type="AlphaFoldDB" id="A0A8H4PES4"/>
<proteinExistence type="predicted"/>
<feature type="compositionally biased region" description="Basic and acidic residues" evidence="1">
    <location>
        <begin position="91"/>
        <end position="101"/>
    </location>
</feature>
<gene>
    <name evidence="2" type="ORF">FALBO_4862</name>
</gene>
<dbReference type="EMBL" id="JAADYS010000637">
    <property type="protein sequence ID" value="KAF4468243.1"/>
    <property type="molecule type" value="Genomic_DNA"/>
</dbReference>
<comment type="caution">
    <text evidence="2">The sequence shown here is derived from an EMBL/GenBank/DDBJ whole genome shotgun (WGS) entry which is preliminary data.</text>
</comment>
<feature type="region of interest" description="Disordered" evidence="1">
    <location>
        <begin position="71"/>
        <end position="110"/>
    </location>
</feature>
<organism evidence="2 3">
    <name type="scientific">Fusarium albosuccineum</name>
    <dbReference type="NCBI Taxonomy" id="1237068"/>
    <lineage>
        <taxon>Eukaryota</taxon>
        <taxon>Fungi</taxon>
        <taxon>Dikarya</taxon>
        <taxon>Ascomycota</taxon>
        <taxon>Pezizomycotina</taxon>
        <taxon>Sordariomycetes</taxon>
        <taxon>Hypocreomycetidae</taxon>
        <taxon>Hypocreales</taxon>
        <taxon>Nectriaceae</taxon>
        <taxon>Fusarium</taxon>
        <taxon>Fusarium decemcellulare species complex</taxon>
    </lineage>
</organism>
<name>A0A8H4PES4_9HYPO</name>
<keyword evidence="3" id="KW-1185">Reference proteome</keyword>
<accession>A0A8H4PES4</accession>
<sequence length="131" mass="14259">MNANDIGKVTSADGCVFICLASAFSGEVPRDVAHKIKGVLGNESHLNDPRDFIQTMKVVWPLLSEMSFEDALEDSEATSKSSRAPANGRRVAHEIDVEHSKTAPQNPICREPRGAASFVYSKSPGKCRESR</sequence>